<feature type="region of interest" description="Disordered" evidence="1">
    <location>
        <begin position="15"/>
        <end position="42"/>
    </location>
</feature>
<protein>
    <submittedName>
        <fullName evidence="2">Uncharacterized protein</fullName>
    </submittedName>
</protein>
<keyword evidence="3" id="KW-1185">Reference proteome</keyword>
<evidence type="ECO:0000256" key="1">
    <source>
        <dbReference type="SAM" id="MobiDB-lite"/>
    </source>
</evidence>
<dbReference type="EMBL" id="KL584757">
    <property type="protein sequence ID" value="KEQ96154.1"/>
    <property type="molecule type" value="Genomic_DNA"/>
</dbReference>
<dbReference type="InParanoid" id="A0A074YJD5"/>
<accession>A0A074YJD5</accession>
<dbReference type="AlphaFoldDB" id="A0A074YJD5"/>
<dbReference type="HOGENOM" id="CLU_1111195_0_0_1"/>
<gene>
    <name evidence="2" type="ORF">AUEXF2481DRAFT_665965</name>
</gene>
<proteinExistence type="predicted"/>
<dbReference type="RefSeq" id="XP_013344749.1">
    <property type="nucleotide sequence ID" value="XM_013489295.1"/>
</dbReference>
<evidence type="ECO:0000313" key="2">
    <source>
        <dbReference type="EMBL" id="KEQ96154.1"/>
    </source>
</evidence>
<reference evidence="2 3" key="1">
    <citation type="journal article" date="2014" name="BMC Genomics">
        <title>Genome sequencing of four Aureobasidium pullulans varieties: biotechnological potential, stress tolerance, and description of new species.</title>
        <authorList>
            <person name="Gostin Ar C."/>
            <person name="Ohm R.A."/>
            <person name="Kogej T."/>
            <person name="Sonjak S."/>
            <person name="Turk M."/>
            <person name="Zajc J."/>
            <person name="Zalar P."/>
            <person name="Grube M."/>
            <person name="Sun H."/>
            <person name="Han J."/>
            <person name="Sharma A."/>
            <person name="Chiniquy J."/>
            <person name="Ngan C.Y."/>
            <person name="Lipzen A."/>
            <person name="Barry K."/>
            <person name="Grigoriev I.V."/>
            <person name="Gunde-Cimerman N."/>
        </authorList>
    </citation>
    <scope>NUCLEOTIDE SEQUENCE [LARGE SCALE GENOMIC DNA]</scope>
    <source>
        <strain evidence="2 3">EXF-2481</strain>
    </source>
</reference>
<dbReference type="GeneID" id="25370270"/>
<dbReference type="OrthoDB" id="10301320at2759"/>
<sequence length="250" mass="28532">MLYFKYHVTVDSIMNSDSSLEPGTPDTTTSSEGSNTTTSTLSPCTKEIEALNHEIDQKVDRTEREERDYTAWLHTTAEKVHSLESRLSKLSDGAKKRFRSVTGRISLCSHDRHEAIFCKQQEVKALRRHLADLLVLNGNNEQTLVDDVDAEDWKPNTNRELAAALNPRLVTTTPTADEAWYSEAYPKYEEGRKNGRMSKDVPVACPQLIFTSDSGDGPKEEEWTEEIAYSKYFKLVNHIYDWMDECDEKS</sequence>
<dbReference type="Proteomes" id="UP000030641">
    <property type="component" value="Unassembled WGS sequence"/>
</dbReference>
<name>A0A074YJD5_AURSE</name>
<organism evidence="2 3">
    <name type="scientific">Aureobasidium subglaciale (strain EXF-2481)</name>
    <name type="common">Aureobasidium pullulans var. subglaciale</name>
    <dbReference type="NCBI Taxonomy" id="1043005"/>
    <lineage>
        <taxon>Eukaryota</taxon>
        <taxon>Fungi</taxon>
        <taxon>Dikarya</taxon>
        <taxon>Ascomycota</taxon>
        <taxon>Pezizomycotina</taxon>
        <taxon>Dothideomycetes</taxon>
        <taxon>Dothideomycetidae</taxon>
        <taxon>Dothideales</taxon>
        <taxon>Saccotheciaceae</taxon>
        <taxon>Aureobasidium</taxon>
    </lineage>
</organism>
<feature type="compositionally biased region" description="Low complexity" evidence="1">
    <location>
        <begin position="27"/>
        <end position="42"/>
    </location>
</feature>
<evidence type="ECO:0000313" key="3">
    <source>
        <dbReference type="Proteomes" id="UP000030641"/>
    </source>
</evidence>